<evidence type="ECO:0000313" key="6">
    <source>
        <dbReference type="Proteomes" id="UP000050761"/>
    </source>
</evidence>
<evidence type="ECO:0000256" key="4">
    <source>
        <dbReference type="ARBA" id="ARBA00023136"/>
    </source>
</evidence>
<feature type="transmembrane region" description="Helical" evidence="5">
    <location>
        <begin position="94"/>
        <end position="123"/>
    </location>
</feature>
<sequence>LRNPSFLLAICWTRSLLIPRSVAILFIDTSGLRRMRQRTLLMFSDSDYFQGSTPMTDAQVKALFLVNALPFIGFGFLDNMIMIIAGNYIDQELGALLCLSTMAAAGLGNLISDVAGVGLAHYVEGVFYKMGIKHPVLSAEQLGSSRARWTTNGARAFGLTIGCIVGMFPLLFFNTDGEGKAEAKAKTSQ</sequence>
<dbReference type="Proteomes" id="UP000050761">
    <property type="component" value="Unassembled WGS sequence"/>
</dbReference>
<reference evidence="7" key="1">
    <citation type="submission" date="2019-09" db="UniProtKB">
        <authorList>
            <consortium name="WormBaseParasite"/>
        </authorList>
    </citation>
    <scope>IDENTIFICATION</scope>
</reference>
<feature type="transmembrane region" description="Helical" evidence="5">
    <location>
        <begin position="6"/>
        <end position="27"/>
    </location>
</feature>
<comment type="subcellular location">
    <subcellularLocation>
        <location evidence="1">Membrane</location>
        <topology evidence="1">Multi-pass membrane protein</topology>
    </subcellularLocation>
</comment>
<evidence type="ECO:0000256" key="5">
    <source>
        <dbReference type="SAM" id="Phobius"/>
    </source>
</evidence>
<name>A0A8L8JSA1_HELPZ</name>
<dbReference type="PANTHER" id="PTHR21706">
    <property type="entry name" value="TRANSMEMBRANE PROTEIN 65"/>
    <property type="match status" value="1"/>
</dbReference>
<evidence type="ECO:0000256" key="3">
    <source>
        <dbReference type="ARBA" id="ARBA00022989"/>
    </source>
</evidence>
<evidence type="ECO:0000256" key="1">
    <source>
        <dbReference type="ARBA" id="ARBA00004141"/>
    </source>
</evidence>
<accession>A0A8L8JSA1</accession>
<evidence type="ECO:0000313" key="7">
    <source>
        <dbReference type="WBParaSite" id="HPBE_0000546901-mRNA-1"/>
    </source>
</evidence>
<evidence type="ECO:0000256" key="2">
    <source>
        <dbReference type="ARBA" id="ARBA00022692"/>
    </source>
</evidence>
<dbReference type="WBParaSite" id="HPBE_0000546901-mRNA-1">
    <property type="protein sequence ID" value="HPBE_0000546901-mRNA-1"/>
    <property type="gene ID" value="HPBE_0000546901"/>
</dbReference>
<keyword evidence="4 5" id="KW-0472">Membrane</keyword>
<feature type="transmembrane region" description="Helical" evidence="5">
    <location>
        <begin position="156"/>
        <end position="173"/>
    </location>
</feature>
<dbReference type="GO" id="GO:0016020">
    <property type="term" value="C:membrane"/>
    <property type="evidence" value="ECO:0007669"/>
    <property type="project" value="UniProtKB-SubCell"/>
</dbReference>
<protein>
    <submittedName>
        <fullName evidence="7">Transmembrane protein 65</fullName>
    </submittedName>
</protein>
<organism evidence="6 7">
    <name type="scientific">Heligmosomoides polygyrus</name>
    <name type="common">Parasitic roundworm</name>
    <dbReference type="NCBI Taxonomy" id="6339"/>
    <lineage>
        <taxon>Eukaryota</taxon>
        <taxon>Metazoa</taxon>
        <taxon>Ecdysozoa</taxon>
        <taxon>Nematoda</taxon>
        <taxon>Chromadorea</taxon>
        <taxon>Rhabditida</taxon>
        <taxon>Rhabditina</taxon>
        <taxon>Rhabditomorpha</taxon>
        <taxon>Strongyloidea</taxon>
        <taxon>Heligmosomidae</taxon>
        <taxon>Heligmosomoides</taxon>
    </lineage>
</organism>
<dbReference type="Pfam" id="PF10507">
    <property type="entry name" value="TMEM65"/>
    <property type="match status" value="1"/>
</dbReference>
<dbReference type="InterPro" id="IPR019537">
    <property type="entry name" value="TMEM65"/>
</dbReference>
<keyword evidence="6" id="KW-1185">Reference proteome</keyword>
<keyword evidence="2 5" id="KW-0812">Transmembrane</keyword>
<feature type="transmembrane region" description="Helical" evidence="5">
    <location>
        <begin position="62"/>
        <end position="88"/>
    </location>
</feature>
<keyword evidence="3 5" id="KW-1133">Transmembrane helix</keyword>
<dbReference type="PANTHER" id="PTHR21706:SF15">
    <property type="entry name" value="TRANSMEMBRANE PROTEIN 65"/>
    <property type="match status" value="1"/>
</dbReference>
<dbReference type="GO" id="GO:0005739">
    <property type="term" value="C:mitochondrion"/>
    <property type="evidence" value="ECO:0007669"/>
    <property type="project" value="TreeGrafter"/>
</dbReference>
<proteinExistence type="predicted"/>
<dbReference type="AlphaFoldDB" id="A0A8L8JSA1"/>